<comment type="caution">
    <text evidence="1">The sequence shown here is derived from an EMBL/GenBank/DDBJ whole genome shotgun (WGS) entry which is preliminary data.</text>
</comment>
<dbReference type="AlphaFoldDB" id="A0A4Q1AZV6"/>
<evidence type="ECO:0008006" key="3">
    <source>
        <dbReference type="Google" id="ProtNLM"/>
    </source>
</evidence>
<dbReference type="OrthoDB" id="9811577at2"/>
<accession>A0A4Q1AZV6</accession>
<sequence>MIKEKSTNNKERIKKSLYFSAGLTVVSSFFTDKNIGKKINTASALSTVGLATWYLFLNKESTKKEIEESTTDKLAIHLHTFYIEFSIKGILTKKEFNAFEEKIESLLKLYSIPKINILIDITESEGIEIKSLWDDFLFSIRHFKEINKVSIVGNNKFEEYTIKVTNKIISKEIMYFETFDEAHKWLLK</sequence>
<keyword evidence="2" id="KW-1185">Reference proteome</keyword>
<dbReference type="InterPro" id="IPR038396">
    <property type="entry name" value="SpoIIAA-like_sf"/>
</dbReference>
<dbReference type="InterPro" id="IPR021866">
    <property type="entry name" value="SpoIIAA-like"/>
</dbReference>
<organism evidence="1 2">
    <name type="scientific">Halarcobacter mediterraneus</name>
    <dbReference type="NCBI Taxonomy" id="2023153"/>
    <lineage>
        <taxon>Bacteria</taxon>
        <taxon>Pseudomonadati</taxon>
        <taxon>Campylobacterota</taxon>
        <taxon>Epsilonproteobacteria</taxon>
        <taxon>Campylobacterales</taxon>
        <taxon>Arcobacteraceae</taxon>
        <taxon>Halarcobacter</taxon>
    </lineage>
</organism>
<name>A0A4Q1AZV6_9BACT</name>
<dbReference type="Pfam" id="PF11964">
    <property type="entry name" value="SpoIIAA-like"/>
    <property type="match status" value="1"/>
</dbReference>
<gene>
    <name evidence="1" type="ORF">CP965_13070</name>
</gene>
<protein>
    <recommendedName>
        <fullName evidence="3">STAS/SEC14 domain-containing protein</fullName>
    </recommendedName>
</protein>
<dbReference type="SUPFAM" id="SSF52091">
    <property type="entry name" value="SpoIIaa-like"/>
    <property type="match status" value="1"/>
</dbReference>
<reference evidence="1 2" key="1">
    <citation type="submission" date="2017-09" db="EMBL/GenBank/DDBJ databases">
        <title>Genomics of the genus Arcobacter.</title>
        <authorList>
            <person name="Perez-Cataluna A."/>
            <person name="Figueras M.J."/>
            <person name="Salas-Masso N."/>
        </authorList>
    </citation>
    <scope>NUCLEOTIDE SEQUENCE [LARGE SCALE GENOMIC DNA]</scope>
    <source>
        <strain evidence="1 2">F156-34</strain>
    </source>
</reference>
<dbReference type="Proteomes" id="UP000289718">
    <property type="component" value="Unassembled WGS sequence"/>
</dbReference>
<evidence type="ECO:0000313" key="1">
    <source>
        <dbReference type="EMBL" id="RXK11695.1"/>
    </source>
</evidence>
<evidence type="ECO:0000313" key="2">
    <source>
        <dbReference type="Proteomes" id="UP000289718"/>
    </source>
</evidence>
<dbReference type="RefSeq" id="WP_129062557.1">
    <property type="nucleotide sequence ID" value="NZ_NXIE01000006.1"/>
</dbReference>
<dbReference type="InterPro" id="IPR036513">
    <property type="entry name" value="STAS_dom_sf"/>
</dbReference>
<dbReference type="EMBL" id="NXIE01000006">
    <property type="protein sequence ID" value="RXK11695.1"/>
    <property type="molecule type" value="Genomic_DNA"/>
</dbReference>
<dbReference type="Gene3D" id="3.40.50.10600">
    <property type="entry name" value="SpoIIaa-like domains"/>
    <property type="match status" value="1"/>
</dbReference>
<proteinExistence type="predicted"/>